<sequence>MGTCLSTRNRPSFYPSDDLFHKSPTTMPELVIPDHHPASPKFVKDSVSELRHELFVHRPCAAALHWGHGGRRKRSSSWPNNKTSSDRWESPNTSVMEWDEKV</sequence>
<comment type="caution">
    <text evidence="2">The sequence shown here is derived from an EMBL/GenBank/DDBJ whole genome shotgun (WGS) entry which is preliminary data.</text>
</comment>
<evidence type="ECO:0000256" key="1">
    <source>
        <dbReference type="SAM" id="MobiDB-lite"/>
    </source>
</evidence>
<evidence type="ECO:0000313" key="2">
    <source>
        <dbReference type="EMBL" id="KXS96905.1"/>
    </source>
</evidence>
<dbReference type="EMBL" id="LFZN01000160">
    <property type="protein sequence ID" value="KXS96905.1"/>
    <property type="molecule type" value="Genomic_DNA"/>
</dbReference>
<name>A0A139H352_9PEZI</name>
<dbReference type="AlphaFoldDB" id="A0A139H352"/>
<accession>A0A139H352</accession>
<gene>
    <name evidence="2" type="ORF">AC578_6225</name>
</gene>
<feature type="region of interest" description="Disordered" evidence="1">
    <location>
        <begin position="66"/>
        <end position="102"/>
    </location>
</feature>
<proteinExistence type="predicted"/>
<protein>
    <submittedName>
        <fullName evidence="2">Uncharacterized protein</fullName>
    </submittedName>
</protein>
<organism evidence="2 3">
    <name type="scientific">Pseudocercospora eumusae</name>
    <dbReference type="NCBI Taxonomy" id="321146"/>
    <lineage>
        <taxon>Eukaryota</taxon>
        <taxon>Fungi</taxon>
        <taxon>Dikarya</taxon>
        <taxon>Ascomycota</taxon>
        <taxon>Pezizomycotina</taxon>
        <taxon>Dothideomycetes</taxon>
        <taxon>Dothideomycetidae</taxon>
        <taxon>Mycosphaerellales</taxon>
        <taxon>Mycosphaerellaceae</taxon>
        <taxon>Pseudocercospora</taxon>
    </lineage>
</organism>
<keyword evidence="3" id="KW-1185">Reference proteome</keyword>
<dbReference type="Proteomes" id="UP000070133">
    <property type="component" value="Unassembled WGS sequence"/>
</dbReference>
<reference evidence="2 3" key="1">
    <citation type="submission" date="2015-07" db="EMBL/GenBank/DDBJ databases">
        <title>Comparative genomics of the Sigatoka disease complex on banana suggests a link between parallel evolutionary changes in Pseudocercospora fijiensis and Pseudocercospora eumusae and increased virulence on the banana host.</title>
        <authorList>
            <person name="Chang T.-C."/>
            <person name="Salvucci A."/>
            <person name="Crous P.W."/>
            <person name="Stergiopoulos I."/>
        </authorList>
    </citation>
    <scope>NUCLEOTIDE SEQUENCE [LARGE SCALE GENOMIC DNA]</scope>
    <source>
        <strain evidence="2 3">CBS 114824</strain>
    </source>
</reference>
<evidence type="ECO:0000313" key="3">
    <source>
        <dbReference type="Proteomes" id="UP000070133"/>
    </source>
</evidence>